<feature type="compositionally biased region" description="Basic and acidic residues" evidence="1">
    <location>
        <begin position="213"/>
        <end position="223"/>
    </location>
</feature>
<accession>A0A6A6F8E6</accession>
<gene>
    <name evidence="2" type="ORF">CERZMDRAFT_87245</name>
</gene>
<evidence type="ECO:0000313" key="2">
    <source>
        <dbReference type="EMBL" id="KAF2209057.1"/>
    </source>
</evidence>
<protein>
    <submittedName>
        <fullName evidence="2">Uncharacterized protein</fullName>
    </submittedName>
</protein>
<keyword evidence="3" id="KW-1185">Reference proteome</keyword>
<dbReference type="AlphaFoldDB" id="A0A6A6F8E6"/>
<proteinExistence type="predicted"/>
<evidence type="ECO:0000256" key="1">
    <source>
        <dbReference type="SAM" id="MobiDB-lite"/>
    </source>
</evidence>
<reference evidence="2" key="1">
    <citation type="journal article" date="2020" name="Stud. Mycol.">
        <title>101 Dothideomycetes genomes: a test case for predicting lifestyles and emergence of pathogens.</title>
        <authorList>
            <person name="Haridas S."/>
            <person name="Albert R."/>
            <person name="Binder M."/>
            <person name="Bloem J."/>
            <person name="Labutti K."/>
            <person name="Salamov A."/>
            <person name="Andreopoulos B."/>
            <person name="Baker S."/>
            <person name="Barry K."/>
            <person name="Bills G."/>
            <person name="Bluhm B."/>
            <person name="Cannon C."/>
            <person name="Castanera R."/>
            <person name="Culley D."/>
            <person name="Daum C."/>
            <person name="Ezra D."/>
            <person name="Gonzalez J."/>
            <person name="Henrissat B."/>
            <person name="Kuo A."/>
            <person name="Liang C."/>
            <person name="Lipzen A."/>
            <person name="Lutzoni F."/>
            <person name="Magnuson J."/>
            <person name="Mondo S."/>
            <person name="Nolan M."/>
            <person name="Ohm R."/>
            <person name="Pangilinan J."/>
            <person name="Park H.-J."/>
            <person name="Ramirez L."/>
            <person name="Alfaro M."/>
            <person name="Sun H."/>
            <person name="Tritt A."/>
            <person name="Yoshinaga Y."/>
            <person name="Zwiers L.-H."/>
            <person name="Turgeon B."/>
            <person name="Goodwin S."/>
            <person name="Spatafora J."/>
            <person name="Crous P."/>
            <person name="Grigoriev I."/>
        </authorList>
    </citation>
    <scope>NUCLEOTIDE SEQUENCE</scope>
    <source>
        <strain evidence="2">SCOH1-5</strain>
    </source>
</reference>
<name>A0A6A6F8E6_9PEZI</name>
<feature type="region of interest" description="Disordered" evidence="1">
    <location>
        <begin position="1"/>
        <end position="25"/>
    </location>
</feature>
<feature type="region of interest" description="Disordered" evidence="1">
    <location>
        <begin position="202"/>
        <end position="245"/>
    </location>
</feature>
<evidence type="ECO:0000313" key="3">
    <source>
        <dbReference type="Proteomes" id="UP000799539"/>
    </source>
</evidence>
<organism evidence="2 3">
    <name type="scientific">Cercospora zeae-maydis SCOH1-5</name>
    <dbReference type="NCBI Taxonomy" id="717836"/>
    <lineage>
        <taxon>Eukaryota</taxon>
        <taxon>Fungi</taxon>
        <taxon>Dikarya</taxon>
        <taxon>Ascomycota</taxon>
        <taxon>Pezizomycotina</taxon>
        <taxon>Dothideomycetes</taxon>
        <taxon>Dothideomycetidae</taxon>
        <taxon>Mycosphaerellales</taxon>
        <taxon>Mycosphaerellaceae</taxon>
        <taxon>Cercospora</taxon>
    </lineage>
</organism>
<dbReference type="EMBL" id="ML992689">
    <property type="protein sequence ID" value="KAF2209057.1"/>
    <property type="molecule type" value="Genomic_DNA"/>
</dbReference>
<dbReference type="Proteomes" id="UP000799539">
    <property type="component" value="Unassembled WGS sequence"/>
</dbReference>
<sequence length="245" mass="26756">MLENALITTRRSEMSHEIGYPPRGGQEEQQIRASLPGNLFAPLPALSSHSAARLQGGFYRLQPPLGNIPPCCTYGNKKSHLETAPSAQMPQRCETARLVNFAPASPWVDVGRIHDPSLKRKTSGRVHACGETRATLCTWNPAPIEHAQDWNLRIPQWDVTNILAWASIAWSYSLQIAAGAVSERSAGVDHCSIESAYRHHQRGAELEQTPACRGDKRCSDDPRPASQLKSAQPSSSGHSDTALHG</sequence>
<feature type="compositionally biased region" description="Polar residues" evidence="1">
    <location>
        <begin position="227"/>
        <end position="239"/>
    </location>
</feature>